<sequence precursor="true">MKVKLLNIVTSVVLAAGLVSTLAPDAMAQKPRNVATCQENLFAGLTYICQDSGGNDNVSAIESMFGQTVIDGFRLDDYKVDRSTDENAFFTIASTSEGKGTLTFFDDSLKDSTFAFVLKGGQGFAAYLFDGIDQLEDLNWETGRPGLSHATLYVFDTPSSRPGGRTEIPEPGMLLGLVAVGGMMVGQKAISGKN</sequence>
<dbReference type="Proteomes" id="UP000004061">
    <property type="component" value="Unassembled WGS sequence"/>
</dbReference>
<dbReference type="RefSeq" id="WP_006670446.1">
    <property type="nucleotide sequence ID" value="NZ_ABYK01000053.1"/>
</dbReference>
<comment type="caution">
    <text evidence="2">The sequence shown here is derived from an EMBL/GenBank/DDBJ whole genome shotgun (WGS) entry which is preliminary data.</text>
</comment>
<dbReference type="AlphaFoldDB" id="B5W7I9"/>
<dbReference type="EMBL" id="ABYK01000053">
    <property type="protein sequence ID" value="EDZ92491.1"/>
    <property type="molecule type" value="Genomic_DNA"/>
</dbReference>
<gene>
    <name evidence="2" type="ORF">AmaxDRAFT_4739</name>
</gene>
<reference evidence="2 3" key="1">
    <citation type="journal article" date="2011" name="Appl. Environ. Microbiol.">
        <title>Contribution of a Sodium Ion Gradient to Energy Conservation during Fermentation in the Cyanobacterium Arthrospira (Spirulina) maxima CS-328.</title>
        <authorList>
            <person name="Carrieri D."/>
            <person name="Ananyev G."/>
            <person name="Lenz O."/>
            <person name="Bryant D.A."/>
            <person name="Dismukes G.C."/>
        </authorList>
    </citation>
    <scope>NUCLEOTIDE SEQUENCE [LARGE SCALE GENOMIC DNA]</scope>
    <source>
        <strain evidence="2 3">CS-328</strain>
    </source>
</reference>
<evidence type="ECO:0000313" key="3">
    <source>
        <dbReference type="Proteomes" id="UP000004061"/>
    </source>
</evidence>
<evidence type="ECO:0008006" key="4">
    <source>
        <dbReference type="Google" id="ProtNLM"/>
    </source>
</evidence>
<feature type="signal peptide" evidence="1">
    <location>
        <begin position="1"/>
        <end position="28"/>
    </location>
</feature>
<protein>
    <recommendedName>
        <fullName evidence="4">PEP-CTERM protein-sorting domain-containing protein</fullName>
    </recommendedName>
</protein>
<keyword evidence="1" id="KW-0732">Signal</keyword>
<evidence type="ECO:0000256" key="1">
    <source>
        <dbReference type="SAM" id="SignalP"/>
    </source>
</evidence>
<feature type="chain" id="PRO_5002839485" description="PEP-CTERM protein-sorting domain-containing protein" evidence="1">
    <location>
        <begin position="29"/>
        <end position="194"/>
    </location>
</feature>
<name>B5W7I9_LIMMA</name>
<accession>B5W7I9</accession>
<keyword evidence="3" id="KW-1185">Reference proteome</keyword>
<proteinExistence type="predicted"/>
<evidence type="ECO:0000313" key="2">
    <source>
        <dbReference type="EMBL" id="EDZ92491.1"/>
    </source>
</evidence>
<organism evidence="2 3">
    <name type="scientific">Limnospira maxima CS-328</name>
    <dbReference type="NCBI Taxonomy" id="513049"/>
    <lineage>
        <taxon>Bacteria</taxon>
        <taxon>Bacillati</taxon>
        <taxon>Cyanobacteriota</taxon>
        <taxon>Cyanophyceae</taxon>
        <taxon>Oscillatoriophycideae</taxon>
        <taxon>Oscillatoriales</taxon>
        <taxon>Sirenicapillariaceae</taxon>
        <taxon>Limnospira</taxon>
    </lineage>
</organism>